<evidence type="ECO:0000313" key="5">
    <source>
        <dbReference type="Proteomes" id="UP000663832"/>
    </source>
</evidence>
<reference evidence="1" key="1">
    <citation type="submission" date="2021-02" db="EMBL/GenBank/DDBJ databases">
        <authorList>
            <person name="Nowell W R."/>
        </authorList>
    </citation>
    <scope>NUCLEOTIDE SEQUENCE</scope>
</reference>
<dbReference type="OrthoDB" id="5285081at2759"/>
<evidence type="ECO:0000313" key="4">
    <source>
        <dbReference type="EMBL" id="CAF4012569.1"/>
    </source>
</evidence>
<sequence>MPRVLFPQEARYLHDWNGQPISKYALDILQPGCIVRCVIANESSKSSSWEALYFEIIKCKDGTFWGKTLDTYRFQDAIGLPTDKITTFRKNHIMEIPISWQPPYIRKHLSRYLVK</sequence>
<protein>
    <submittedName>
        <fullName evidence="1">Uncharacterized protein</fullName>
    </submittedName>
</protein>
<dbReference type="EMBL" id="CAJNOE010000067">
    <property type="protein sequence ID" value="CAF0849842.1"/>
    <property type="molecule type" value="Genomic_DNA"/>
</dbReference>
<dbReference type="EMBL" id="CAJNOI010000076">
    <property type="protein sequence ID" value="CAF1009579.1"/>
    <property type="molecule type" value="Genomic_DNA"/>
</dbReference>
<evidence type="ECO:0000313" key="1">
    <source>
        <dbReference type="EMBL" id="CAF0849842.1"/>
    </source>
</evidence>
<evidence type="ECO:0000313" key="6">
    <source>
        <dbReference type="Proteomes" id="UP000663860"/>
    </source>
</evidence>
<gene>
    <name evidence="2" type="ORF">BJG266_LOCUS16387</name>
    <name evidence="1" type="ORF">IZO911_LOCUS9530</name>
    <name evidence="4" type="ORF">KXQ929_LOCUS29167</name>
    <name evidence="3" type="ORF">QVE165_LOCUS18183</name>
</gene>
<evidence type="ECO:0000313" key="3">
    <source>
        <dbReference type="EMBL" id="CAF1061607.1"/>
    </source>
</evidence>
<proteinExistence type="predicted"/>
<name>A0A813VRR1_9BILA</name>
<organism evidence="1 6">
    <name type="scientific">Adineta steineri</name>
    <dbReference type="NCBI Taxonomy" id="433720"/>
    <lineage>
        <taxon>Eukaryota</taxon>
        <taxon>Metazoa</taxon>
        <taxon>Spiralia</taxon>
        <taxon>Gnathifera</taxon>
        <taxon>Rotifera</taxon>
        <taxon>Eurotatoria</taxon>
        <taxon>Bdelloidea</taxon>
        <taxon>Adinetida</taxon>
        <taxon>Adinetidae</taxon>
        <taxon>Adineta</taxon>
    </lineage>
</organism>
<dbReference type="Proteomes" id="UP000663832">
    <property type="component" value="Unassembled WGS sequence"/>
</dbReference>
<dbReference type="Proteomes" id="UP000663868">
    <property type="component" value="Unassembled WGS sequence"/>
</dbReference>
<dbReference type="Proteomes" id="UP000663877">
    <property type="component" value="Unassembled WGS sequence"/>
</dbReference>
<dbReference type="Proteomes" id="UP000663860">
    <property type="component" value="Unassembled WGS sequence"/>
</dbReference>
<keyword evidence="5" id="KW-1185">Reference proteome</keyword>
<accession>A0A813VRR1</accession>
<comment type="caution">
    <text evidence="1">The sequence shown here is derived from an EMBL/GenBank/DDBJ whole genome shotgun (WGS) entry which is preliminary data.</text>
</comment>
<dbReference type="EMBL" id="CAJOBB010002982">
    <property type="protein sequence ID" value="CAF4012569.1"/>
    <property type="molecule type" value="Genomic_DNA"/>
</dbReference>
<dbReference type="AlphaFoldDB" id="A0A813VRR1"/>
<dbReference type="EMBL" id="CAJNOM010000107">
    <property type="protein sequence ID" value="CAF1061607.1"/>
    <property type="molecule type" value="Genomic_DNA"/>
</dbReference>
<evidence type="ECO:0000313" key="2">
    <source>
        <dbReference type="EMBL" id="CAF1009579.1"/>
    </source>
</evidence>